<evidence type="ECO:0000256" key="2">
    <source>
        <dbReference type="ARBA" id="ARBA00007251"/>
    </source>
</evidence>
<evidence type="ECO:0000313" key="11">
    <source>
        <dbReference type="EMBL" id="CAD2215492.1"/>
    </source>
</evidence>
<keyword evidence="12" id="KW-1185">Reference proteome</keyword>
<dbReference type="Gene3D" id="3.40.50.10470">
    <property type="entry name" value="Translation initiation factor eif-2b, domain 2"/>
    <property type="match status" value="1"/>
</dbReference>
<dbReference type="InterPro" id="IPR000649">
    <property type="entry name" value="IF-2B-related"/>
</dbReference>
<reference evidence="11 12" key="1">
    <citation type="submission" date="2020-08" db="EMBL/GenBank/DDBJ databases">
        <authorList>
            <person name="Newling K."/>
            <person name="Davey J."/>
            <person name="Forrester S."/>
        </authorList>
    </citation>
    <scope>NUCLEOTIDE SEQUENCE [LARGE SCALE GENOMIC DNA]</scope>
    <source>
        <strain evidence="12">Crithidia deanei Carvalho (ATCC PRA-265)</strain>
    </source>
</reference>
<dbReference type="AlphaFoldDB" id="A0A7G2CBR4"/>
<dbReference type="PANTHER" id="PTHR10233:SF14">
    <property type="entry name" value="TRANSLATION INITIATION FACTOR EIF-2B SUBUNIT DELTA"/>
    <property type="match status" value="1"/>
</dbReference>
<dbReference type="InterPro" id="IPR037171">
    <property type="entry name" value="NagB/RpiA_transferase-like"/>
</dbReference>
<sequence length="503" mass="55698">MSAPAESLRGQDTEESREAVKQQRELKRKKDALRKLEKKLKGLKPEDETYEAVVAEVKELTEFVKAAEEKQPPAQPDPAKKKKASPPKIEKKEEPAAEKVETEEEIQKNREALRKLMEEAIAKNTEAPSRITPKISVVHSRVAETGLLMEEMLIVGGNARAMSTLSAFRELVRETTTLDASDLKSADTTAFEKVVELNFMFLRRKRGETVGMTYVKDALVRRLMSIKDAVLHKQYNPLPDDEPPTARNIALFILNSIESEMELSLKSIVEDRSLPYVSSSDTILVFGRSSVVELILLSRARSRERRPKRVIVLDSAPLFEGKELANKLAEVNIDVTYGLLTSCCTLMSQCTRVFIGASAVLQNGDVFARCGTALVAACAKSFQKPVLCFAESYKFLAEVWVGNLGQNTKLGDMRLGNSEDPLNDASTRSPIVFSTPNDSPQPGGHASFGAHQLQLSTSASGYLYDLTPAVYVDMIICEMGCLHGSAIVAAIKDREERNSMLLW</sequence>
<dbReference type="SUPFAM" id="SSF100950">
    <property type="entry name" value="NagB/RpiA/CoA transferase-like"/>
    <property type="match status" value="1"/>
</dbReference>
<dbReference type="Pfam" id="PF01008">
    <property type="entry name" value="IF-2B"/>
    <property type="match status" value="1"/>
</dbReference>
<evidence type="ECO:0000256" key="6">
    <source>
        <dbReference type="ARBA" id="ARBA00044147"/>
    </source>
</evidence>
<evidence type="ECO:0000256" key="7">
    <source>
        <dbReference type="ARBA" id="ARBA00044356"/>
    </source>
</evidence>
<gene>
    <name evidence="11" type="ORF">ADEAN_000294700</name>
</gene>
<comment type="similarity">
    <text evidence="2 9">Belongs to the eIF-2B alpha/beta/delta subunits family.</text>
</comment>
<comment type="subunit">
    <text evidence="8">Component of the translation initiation factor 2B (eIF2B) complex which is a heterodecamer of two sets of five different subunits: alpha, beta, gamma, delta and epsilon. Subunits alpha, beta and delta comprise a regulatory subcomplex and subunits epsilon and gamma comprise a catalytic subcomplex. Within the complex, the hexameric regulatory complex resides at the center, with the two heterodimeric catalytic subcomplexes bound on opposite sides.</text>
</comment>
<name>A0A7G2CBR4_9TRYP</name>
<dbReference type="OrthoDB" id="10254737at2759"/>
<evidence type="ECO:0000256" key="1">
    <source>
        <dbReference type="ARBA" id="ARBA00004514"/>
    </source>
</evidence>
<accession>A0A7G2CBR4</accession>
<keyword evidence="3" id="KW-0963">Cytoplasm</keyword>
<dbReference type="VEuPathDB" id="TriTrypDB:ADEAN_000294700"/>
<organism evidence="11 12">
    <name type="scientific">Angomonas deanei</name>
    <dbReference type="NCBI Taxonomy" id="59799"/>
    <lineage>
        <taxon>Eukaryota</taxon>
        <taxon>Discoba</taxon>
        <taxon>Euglenozoa</taxon>
        <taxon>Kinetoplastea</taxon>
        <taxon>Metakinetoplastina</taxon>
        <taxon>Trypanosomatida</taxon>
        <taxon>Trypanosomatidae</taxon>
        <taxon>Strigomonadinae</taxon>
        <taxon>Angomonas</taxon>
    </lineage>
</organism>
<dbReference type="EMBL" id="LR877149">
    <property type="protein sequence ID" value="CAD2215492.1"/>
    <property type="molecule type" value="Genomic_DNA"/>
</dbReference>
<evidence type="ECO:0000256" key="4">
    <source>
        <dbReference type="ARBA" id="ARBA00022540"/>
    </source>
</evidence>
<evidence type="ECO:0000313" key="12">
    <source>
        <dbReference type="Proteomes" id="UP000515908"/>
    </source>
</evidence>
<dbReference type="GO" id="GO:0003743">
    <property type="term" value="F:translation initiation factor activity"/>
    <property type="evidence" value="ECO:0007669"/>
    <property type="project" value="UniProtKB-KW"/>
</dbReference>
<dbReference type="Proteomes" id="UP000515908">
    <property type="component" value="Chromosome 05"/>
</dbReference>
<evidence type="ECO:0000256" key="3">
    <source>
        <dbReference type="ARBA" id="ARBA00022490"/>
    </source>
</evidence>
<feature type="compositionally biased region" description="Basic and acidic residues" evidence="10">
    <location>
        <begin position="88"/>
        <end position="106"/>
    </location>
</feature>
<evidence type="ECO:0000256" key="8">
    <source>
        <dbReference type="ARBA" id="ARBA00046432"/>
    </source>
</evidence>
<feature type="region of interest" description="Disordered" evidence="10">
    <location>
        <begin position="1"/>
        <end position="48"/>
    </location>
</feature>
<protein>
    <recommendedName>
        <fullName evidence="6">Translation initiation factor eIF2B subunit delta</fullName>
    </recommendedName>
    <alternativeName>
        <fullName evidence="7">eIF2B GDP-GTP exchange factor subunit delta</fullName>
    </alternativeName>
</protein>
<comment type="subcellular location">
    <subcellularLocation>
        <location evidence="1">Cytoplasm</location>
        <location evidence="1">Cytosol</location>
    </subcellularLocation>
</comment>
<dbReference type="PANTHER" id="PTHR10233">
    <property type="entry name" value="TRANSLATION INITIATION FACTOR EIF-2B"/>
    <property type="match status" value="1"/>
</dbReference>
<evidence type="ECO:0000256" key="5">
    <source>
        <dbReference type="ARBA" id="ARBA00022917"/>
    </source>
</evidence>
<feature type="region of interest" description="Disordered" evidence="10">
    <location>
        <begin position="66"/>
        <end position="106"/>
    </location>
</feature>
<keyword evidence="5" id="KW-0648">Protein biosynthesis</keyword>
<dbReference type="GO" id="GO:0005829">
    <property type="term" value="C:cytosol"/>
    <property type="evidence" value="ECO:0007669"/>
    <property type="project" value="UniProtKB-SubCell"/>
</dbReference>
<proteinExistence type="inferred from homology"/>
<evidence type="ECO:0000256" key="10">
    <source>
        <dbReference type="SAM" id="MobiDB-lite"/>
    </source>
</evidence>
<keyword evidence="4 11" id="KW-0396">Initiation factor</keyword>
<feature type="compositionally biased region" description="Basic and acidic residues" evidence="10">
    <location>
        <begin position="9"/>
        <end position="25"/>
    </location>
</feature>
<dbReference type="InterPro" id="IPR042529">
    <property type="entry name" value="IF_2B-like_C"/>
</dbReference>
<feature type="compositionally biased region" description="Basic and acidic residues" evidence="10">
    <location>
        <begin position="33"/>
        <end position="47"/>
    </location>
</feature>
<evidence type="ECO:0000256" key="9">
    <source>
        <dbReference type="RuleBase" id="RU003814"/>
    </source>
</evidence>